<sequence length="135" mass="15986">MDCYFNKRIPNSKIGSVIIRPTSKTFVSGLSSSYDEKYPEELKDIMTENEFIEDIKEINDSLFYYWPCFFCFNFGYTCCICTLGLSFLGPWICVDDAQKRTNESIKKINERYIARNIKWYLMCECSTSWIEIRYG</sequence>
<name>A0AAU9J770_9CILI</name>
<keyword evidence="2" id="KW-1185">Reference proteome</keyword>
<comment type="caution">
    <text evidence="1">The sequence shown here is derived from an EMBL/GenBank/DDBJ whole genome shotgun (WGS) entry which is preliminary data.</text>
</comment>
<dbReference type="AlphaFoldDB" id="A0AAU9J770"/>
<protein>
    <recommendedName>
        <fullName evidence="3">Golgin subfamily A member 7/ERF4 domain-containing protein</fullName>
    </recommendedName>
</protein>
<dbReference type="Proteomes" id="UP001162131">
    <property type="component" value="Unassembled WGS sequence"/>
</dbReference>
<accession>A0AAU9J770</accession>
<evidence type="ECO:0000313" key="2">
    <source>
        <dbReference type="Proteomes" id="UP001162131"/>
    </source>
</evidence>
<proteinExistence type="predicted"/>
<gene>
    <name evidence="1" type="ORF">BSTOLATCC_MIC31907</name>
</gene>
<evidence type="ECO:0008006" key="3">
    <source>
        <dbReference type="Google" id="ProtNLM"/>
    </source>
</evidence>
<evidence type="ECO:0000313" key="1">
    <source>
        <dbReference type="EMBL" id="CAG9322791.1"/>
    </source>
</evidence>
<reference evidence="1" key="1">
    <citation type="submission" date="2021-09" db="EMBL/GenBank/DDBJ databases">
        <authorList>
            <consortium name="AG Swart"/>
            <person name="Singh M."/>
            <person name="Singh A."/>
            <person name="Seah K."/>
            <person name="Emmerich C."/>
        </authorList>
    </citation>
    <scope>NUCLEOTIDE SEQUENCE</scope>
    <source>
        <strain evidence="1">ATCC30299</strain>
    </source>
</reference>
<dbReference type="EMBL" id="CAJZBQ010000032">
    <property type="protein sequence ID" value="CAG9322791.1"/>
    <property type="molecule type" value="Genomic_DNA"/>
</dbReference>
<organism evidence="1 2">
    <name type="scientific">Blepharisma stoltei</name>
    <dbReference type="NCBI Taxonomy" id="1481888"/>
    <lineage>
        <taxon>Eukaryota</taxon>
        <taxon>Sar</taxon>
        <taxon>Alveolata</taxon>
        <taxon>Ciliophora</taxon>
        <taxon>Postciliodesmatophora</taxon>
        <taxon>Heterotrichea</taxon>
        <taxon>Heterotrichida</taxon>
        <taxon>Blepharismidae</taxon>
        <taxon>Blepharisma</taxon>
    </lineage>
</organism>